<protein>
    <recommendedName>
        <fullName evidence="1">F-box domain-containing protein</fullName>
    </recommendedName>
</protein>
<dbReference type="InterPro" id="IPR006566">
    <property type="entry name" value="FBD"/>
</dbReference>
<dbReference type="PROSITE" id="PS50181">
    <property type="entry name" value="FBOX"/>
    <property type="match status" value="1"/>
</dbReference>
<dbReference type="STRING" id="79200.A0A165ABS8"/>
<dbReference type="PANTHER" id="PTHR31900">
    <property type="entry name" value="F-BOX/RNI SUPERFAMILY PROTEIN-RELATED"/>
    <property type="match status" value="1"/>
</dbReference>
<dbReference type="InterPro" id="IPR053781">
    <property type="entry name" value="F-box_AtFBL13-like"/>
</dbReference>
<comment type="caution">
    <text evidence="2">The sequence shown here is derived from an EMBL/GenBank/DDBJ whole genome shotgun (WGS) entry which is preliminary data.</text>
</comment>
<accession>A0A165ABS8</accession>
<proteinExistence type="predicted"/>
<gene>
    <name evidence="2" type="ORF">DCAR_015380</name>
</gene>
<feature type="domain" description="F-box" evidence="1">
    <location>
        <begin position="23"/>
        <end position="76"/>
    </location>
</feature>
<dbReference type="CDD" id="cd22160">
    <property type="entry name" value="F-box_AtFBL13-like"/>
    <property type="match status" value="1"/>
</dbReference>
<dbReference type="SMART" id="SM00579">
    <property type="entry name" value="FBD"/>
    <property type="match status" value="1"/>
</dbReference>
<dbReference type="AlphaFoldDB" id="A0A165ABS8"/>
<dbReference type="Pfam" id="PF00646">
    <property type="entry name" value="F-box"/>
    <property type="match status" value="1"/>
</dbReference>
<organism evidence="2">
    <name type="scientific">Daucus carota subsp. sativus</name>
    <name type="common">Carrot</name>
    <dbReference type="NCBI Taxonomy" id="79200"/>
    <lineage>
        <taxon>Eukaryota</taxon>
        <taxon>Viridiplantae</taxon>
        <taxon>Streptophyta</taxon>
        <taxon>Embryophyta</taxon>
        <taxon>Tracheophyta</taxon>
        <taxon>Spermatophyta</taxon>
        <taxon>Magnoliopsida</taxon>
        <taxon>eudicotyledons</taxon>
        <taxon>Gunneridae</taxon>
        <taxon>Pentapetalae</taxon>
        <taxon>asterids</taxon>
        <taxon>campanulids</taxon>
        <taxon>Apiales</taxon>
        <taxon>Apiaceae</taxon>
        <taxon>Apioideae</taxon>
        <taxon>Scandiceae</taxon>
        <taxon>Daucinae</taxon>
        <taxon>Daucus</taxon>
        <taxon>Daucus sect. Daucus</taxon>
    </lineage>
</organism>
<dbReference type="SUPFAM" id="SSF81383">
    <property type="entry name" value="F-box domain"/>
    <property type="match status" value="1"/>
</dbReference>
<reference evidence="2" key="1">
    <citation type="journal article" date="2016" name="Nat. Genet.">
        <title>A high-quality carrot genome assembly provides new insights into carotenoid accumulation and asterid genome evolution.</title>
        <authorList>
            <person name="Iorizzo M."/>
            <person name="Ellison S."/>
            <person name="Senalik D."/>
            <person name="Zeng P."/>
            <person name="Satapoomin P."/>
            <person name="Huang J."/>
            <person name="Bowman M."/>
            <person name="Iovene M."/>
            <person name="Sanseverino W."/>
            <person name="Cavagnaro P."/>
            <person name="Yildiz M."/>
            <person name="Macko-Podgorni A."/>
            <person name="Moranska E."/>
            <person name="Grzebelus E."/>
            <person name="Grzebelus D."/>
            <person name="Ashrafi H."/>
            <person name="Zheng Z."/>
            <person name="Cheng S."/>
            <person name="Spooner D."/>
            <person name="Van Deynze A."/>
            <person name="Simon P."/>
        </authorList>
    </citation>
    <scope>NUCLEOTIDE SEQUENCE [LARGE SCALE GENOMIC DNA]</scope>
    <source>
        <tissue evidence="2">Leaf</tissue>
    </source>
</reference>
<evidence type="ECO:0000259" key="1">
    <source>
        <dbReference type="PROSITE" id="PS50181"/>
    </source>
</evidence>
<dbReference type="InterPro" id="IPR036047">
    <property type="entry name" value="F-box-like_dom_sf"/>
</dbReference>
<dbReference type="Gramene" id="KZM97258">
    <property type="protein sequence ID" value="KZM97258"/>
    <property type="gene ID" value="DCAR_015380"/>
</dbReference>
<name>A0A165ABS8_DAUCS</name>
<sequence length="220" mass="25703">MARSKGKKVRYNKEHILSEPPSTDIISELPGHLRETIVGFLPLEDAVRTSILSRKWRYCWTMIPNLIFEDTFVDRIMDKLFEYDDPELKAFKLTQTKRSNVDHVLGSLSNIEKFSVAMEFMQAKYVAKGDFKKYQMKDFEECTMDHLEIVTFSYFEGFRAEMKLVKFLLACSPLLKKMSIHSHEDLEKDVALMMFKEILQYPTASSRVQIQHTTPAEIDV</sequence>
<dbReference type="Pfam" id="PF08387">
    <property type="entry name" value="FBD"/>
    <property type="match status" value="1"/>
</dbReference>
<dbReference type="EMBL" id="LNRQ01000004">
    <property type="protein sequence ID" value="KZM97258.1"/>
    <property type="molecule type" value="Genomic_DNA"/>
</dbReference>
<dbReference type="PANTHER" id="PTHR31900:SF30">
    <property type="entry name" value="SUPERFAMILY PROTEIN, PUTATIVE-RELATED"/>
    <property type="match status" value="1"/>
</dbReference>
<dbReference type="InterPro" id="IPR050232">
    <property type="entry name" value="FBL13/AtMIF1-like"/>
</dbReference>
<dbReference type="OMA" id="CTPCASH"/>
<dbReference type="InterPro" id="IPR001810">
    <property type="entry name" value="F-box_dom"/>
</dbReference>
<evidence type="ECO:0000313" key="2">
    <source>
        <dbReference type="EMBL" id="KZM97258.1"/>
    </source>
</evidence>